<comment type="similarity">
    <text evidence="1">Belongs to the glycosyl hydrolase 32 family.</text>
</comment>
<dbReference type="Proteomes" id="UP001501470">
    <property type="component" value="Unassembled WGS sequence"/>
</dbReference>
<dbReference type="Pfam" id="PF00251">
    <property type="entry name" value="Glyco_hydro_32N"/>
    <property type="match status" value="1"/>
</dbReference>
<evidence type="ECO:0000259" key="5">
    <source>
        <dbReference type="Pfam" id="PF00251"/>
    </source>
</evidence>
<keyword evidence="2" id="KW-0378">Hydrolase</keyword>
<dbReference type="InterPro" id="IPR001362">
    <property type="entry name" value="Glyco_hydro_32"/>
</dbReference>
<dbReference type="InterPro" id="IPR013320">
    <property type="entry name" value="ConA-like_dom_sf"/>
</dbReference>
<reference evidence="7 8" key="1">
    <citation type="journal article" date="2019" name="Int. J. Syst. Evol. Microbiol.">
        <title>The Global Catalogue of Microorganisms (GCM) 10K type strain sequencing project: providing services to taxonomists for standard genome sequencing and annotation.</title>
        <authorList>
            <consortium name="The Broad Institute Genomics Platform"/>
            <consortium name="The Broad Institute Genome Sequencing Center for Infectious Disease"/>
            <person name="Wu L."/>
            <person name="Ma J."/>
        </authorList>
    </citation>
    <scope>NUCLEOTIDE SEQUENCE [LARGE SCALE GENOMIC DNA]</scope>
    <source>
        <strain evidence="7 8">JCM 15933</strain>
    </source>
</reference>
<dbReference type="PANTHER" id="PTHR42800">
    <property type="entry name" value="EXOINULINASE INUD (AFU_ORTHOLOGUE AFUA_5G00480)"/>
    <property type="match status" value="1"/>
</dbReference>
<dbReference type="EMBL" id="BAAAQD010000034">
    <property type="protein sequence ID" value="GAA1563929.1"/>
    <property type="molecule type" value="Genomic_DNA"/>
</dbReference>
<dbReference type="Pfam" id="PF08244">
    <property type="entry name" value="Glyco_hydro_32C"/>
    <property type="match status" value="1"/>
</dbReference>
<evidence type="ECO:0000256" key="4">
    <source>
        <dbReference type="SAM" id="SignalP"/>
    </source>
</evidence>
<keyword evidence="3" id="KW-0326">Glycosidase</keyword>
<dbReference type="Gene3D" id="2.60.120.560">
    <property type="entry name" value="Exo-inulinase, domain 1"/>
    <property type="match status" value="3"/>
</dbReference>
<keyword evidence="4" id="KW-0732">Signal</keyword>
<protein>
    <recommendedName>
        <fullName evidence="9">Levanase</fullName>
    </recommendedName>
</protein>
<dbReference type="CDD" id="cd18622">
    <property type="entry name" value="GH32_Inu-like"/>
    <property type="match status" value="1"/>
</dbReference>
<comment type="caution">
    <text evidence="7">The sequence shown here is derived from an EMBL/GenBank/DDBJ whole genome shotgun (WGS) entry which is preliminary data.</text>
</comment>
<evidence type="ECO:0000256" key="2">
    <source>
        <dbReference type="ARBA" id="ARBA00022801"/>
    </source>
</evidence>
<feature type="domain" description="Glycosyl hydrolase family 32 N-terminal" evidence="5">
    <location>
        <begin position="51"/>
        <end position="306"/>
    </location>
</feature>
<feature type="chain" id="PRO_5046336101" description="Levanase" evidence="4">
    <location>
        <begin position="26"/>
        <end position="807"/>
    </location>
</feature>
<dbReference type="PANTHER" id="PTHR42800:SF1">
    <property type="entry name" value="EXOINULINASE INUD (AFU_ORTHOLOGUE AFUA_5G00480)"/>
    <property type="match status" value="1"/>
</dbReference>
<evidence type="ECO:0008006" key="9">
    <source>
        <dbReference type="Google" id="ProtNLM"/>
    </source>
</evidence>
<keyword evidence="8" id="KW-1185">Reference proteome</keyword>
<evidence type="ECO:0000256" key="3">
    <source>
        <dbReference type="ARBA" id="ARBA00023295"/>
    </source>
</evidence>
<evidence type="ECO:0000256" key="1">
    <source>
        <dbReference type="ARBA" id="ARBA00009902"/>
    </source>
</evidence>
<accession>A0ABN2CT42</accession>
<evidence type="ECO:0000259" key="6">
    <source>
        <dbReference type="Pfam" id="PF08244"/>
    </source>
</evidence>
<sequence>MRTVRFLLVAALVAGALSAAAPAAASPSSDYPEFPYPATAAYDEPFRGQFHFSSRSGWMNDVNAPLYYNGQYHLFYQHNPHGLGWDTMHWGHATSPDLVHWTQKPVALEPGAHPGDLFSGAGVVDTTNASGLKTGADAPIVVFTGTNGVSIAYSTDGARTFQSYDRGRKVVTPTGTSRDPKVLWDAARGRWVMVVWSDGGGNGVNVYTSANLLDWTYRSRYAAGWLFECPDFFPLPVDGNAANVRWVMTDASGEYVTGTFDGAVFTPDWTAPQRMDQGRNSFDGTFYAGLTFSNMPDGRTVQMAWQPGNRGGTWTGNASFPVQLGLISTPAGPRVTRFPVAEIASLRQGTTTWSNRTITTDPATDPFAGITADTYEILAEFDVGTATATQFGFQLHRRADGGHDRAVVYDRTAQTLYGAPLAPLNGRVKVRLLVDRGQLEVFGNDGRLSFTDNVNFNSAAGSQGIRLFATGGSVRLVSAELHRLGSAWGQGQSTLESNLAGPWRAAGGSWGDAATGKRGTASGDAFYLSNTTAADLTYEGDVTIASGTAAALTFRANADATQHYTANVDASGVVKLWRPGRVIATAPAAVVPGRTYHLKVVAAGASIKVYLDHGTTPVIDATDTAYSSGYLGANVFNGTATVQNLTLNGPGFATNLAGPWQPVGGTWTTTTARAGARGTSAGDTFYLSRTVAADFTYEGDLTIVNGTAAALTFRANADATQHYTANIDASGVVKLWRPGRDIATYPTAIVPGRTYHLKVVASGASIKLYLGGGTTPVIDATDTAYSSGYLGANVYDGTGVVQRLTRG</sequence>
<organism evidence="7 8">
    <name type="scientific">Dactylosporangium maewongense</name>
    <dbReference type="NCBI Taxonomy" id="634393"/>
    <lineage>
        <taxon>Bacteria</taxon>
        <taxon>Bacillati</taxon>
        <taxon>Actinomycetota</taxon>
        <taxon>Actinomycetes</taxon>
        <taxon>Micromonosporales</taxon>
        <taxon>Micromonosporaceae</taxon>
        <taxon>Dactylosporangium</taxon>
    </lineage>
</organism>
<evidence type="ECO:0000313" key="8">
    <source>
        <dbReference type="Proteomes" id="UP001501470"/>
    </source>
</evidence>
<feature type="signal peptide" evidence="4">
    <location>
        <begin position="1"/>
        <end position="25"/>
    </location>
</feature>
<dbReference type="SMART" id="SM00640">
    <property type="entry name" value="Glyco_32"/>
    <property type="match status" value="1"/>
</dbReference>
<dbReference type="Gene3D" id="2.115.10.20">
    <property type="entry name" value="Glycosyl hydrolase domain, family 43"/>
    <property type="match status" value="1"/>
</dbReference>
<dbReference type="InterPro" id="IPR023296">
    <property type="entry name" value="Glyco_hydro_beta-prop_sf"/>
</dbReference>
<proteinExistence type="inferred from homology"/>
<name>A0ABN2CT42_9ACTN</name>
<gene>
    <name evidence="7" type="ORF">GCM10009827_101890</name>
</gene>
<dbReference type="InterPro" id="IPR013148">
    <property type="entry name" value="Glyco_hydro_32_N"/>
</dbReference>
<feature type="domain" description="Glycosyl hydrolase family 32 C-terminal" evidence="6">
    <location>
        <begin position="342"/>
        <end position="481"/>
    </location>
</feature>
<dbReference type="SUPFAM" id="SSF49899">
    <property type="entry name" value="Concanavalin A-like lectins/glucanases"/>
    <property type="match status" value="1"/>
</dbReference>
<evidence type="ECO:0000313" key="7">
    <source>
        <dbReference type="EMBL" id="GAA1563929.1"/>
    </source>
</evidence>
<dbReference type="InterPro" id="IPR013189">
    <property type="entry name" value="Glyco_hydro_32_C"/>
</dbReference>
<dbReference type="RefSeq" id="WP_344512621.1">
    <property type="nucleotide sequence ID" value="NZ_BAAAQD010000034.1"/>
</dbReference>
<dbReference type="SUPFAM" id="SSF75005">
    <property type="entry name" value="Arabinanase/levansucrase/invertase"/>
    <property type="match status" value="1"/>
</dbReference>